<dbReference type="EMBL" id="JACSQL010000021">
    <property type="protein sequence ID" value="MBD7971137.1"/>
    <property type="molecule type" value="Genomic_DNA"/>
</dbReference>
<dbReference type="Pfam" id="PF14559">
    <property type="entry name" value="TPR_19"/>
    <property type="match status" value="1"/>
</dbReference>
<sequence length="596" mass="68066">MKGKPQRTDRSLVNVVPIQLDASFFFERAVRSLDRNHYDKALKYFSKAAEYEPENPVNHCNVAGILSEMGDYARSNEILNHVLTEVDPSMMECYFYMANNYANMEQFEAAEEAIVTYLEEDEQGQFLDEAEEMLDLLFFELGRKTPVKRIKAREGIAEHDYARSLLEEGKFAQAAEMLESITKDQPDFTAARNNLALAYYYMGRFSRAKDTIFDLLEMEPGNLHGLCNLAIFYQNEGNKEQVEALIKQLQTLVPFEQEHVFKLGTTMGILGEHETAYAHFRRLLKNKETASDPSLVHYAAVAACNTKRYKEAERLWEMVQALDPESEVPKFYISRLSARKEDQDFGTVSYHYHLPFEEQFRLWEKYGASIPEDIKNDPLIRSSFFWALHHGDDTSKAQVISALRHIGDYEVYQALTDFLEQPGETTELKELALSVLREIGEPEILLKEKSQNSTLHSADSSSVGKELPILNKQNGEDAESSRYEQLDDKQQAVLNKVLEKMDQHPDILRKGVQYLWADYLKQVSPELPSISLIEGWSAALEYLTVKSAGKEVTYKEVAGHYGISASTVSRYAKQIDLVCNSTHLLQPVFGSLSEKL</sequence>
<proteinExistence type="predicted"/>
<name>A0ABR8T5U0_9BACL</name>
<dbReference type="Gene3D" id="1.25.40.10">
    <property type="entry name" value="Tetratricopeptide repeat domain"/>
    <property type="match status" value="2"/>
</dbReference>
<keyword evidence="1" id="KW-0677">Repeat</keyword>
<dbReference type="SMART" id="SM00028">
    <property type="entry name" value="TPR"/>
    <property type="match status" value="5"/>
</dbReference>
<evidence type="ECO:0000313" key="5">
    <source>
        <dbReference type="EMBL" id="MBD7971137.1"/>
    </source>
</evidence>
<dbReference type="RefSeq" id="WP_191804847.1">
    <property type="nucleotide sequence ID" value="NZ_JACSQL010000021.1"/>
</dbReference>
<evidence type="ECO:0000256" key="2">
    <source>
        <dbReference type="ARBA" id="ARBA00022803"/>
    </source>
</evidence>
<gene>
    <name evidence="5" type="ORF">H9647_24020</name>
</gene>
<evidence type="ECO:0000256" key="4">
    <source>
        <dbReference type="SAM" id="MobiDB-lite"/>
    </source>
</evidence>
<evidence type="ECO:0000313" key="6">
    <source>
        <dbReference type="Proteomes" id="UP000608071"/>
    </source>
</evidence>
<keyword evidence="2 3" id="KW-0802">TPR repeat</keyword>
<protein>
    <submittedName>
        <fullName evidence="5">Tetratricopeptide repeat protein</fullName>
    </submittedName>
</protein>
<dbReference type="PANTHER" id="PTHR45586:SF1">
    <property type="entry name" value="LIPOPOLYSACCHARIDE ASSEMBLY PROTEIN B"/>
    <property type="match status" value="1"/>
</dbReference>
<feature type="repeat" description="TPR" evidence="3">
    <location>
        <begin position="189"/>
        <end position="222"/>
    </location>
</feature>
<keyword evidence="6" id="KW-1185">Reference proteome</keyword>
<feature type="compositionally biased region" description="Polar residues" evidence="4">
    <location>
        <begin position="451"/>
        <end position="463"/>
    </location>
</feature>
<feature type="region of interest" description="Disordered" evidence="4">
    <location>
        <begin position="450"/>
        <end position="483"/>
    </location>
</feature>
<accession>A0ABR8T5U0</accession>
<reference evidence="5 6" key="1">
    <citation type="submission" date="2020-08" db="EMBL/GenBank/DDBJ databases">
        <title>A Genomic Blueprint of the Chicken Gut Microbiome.</title>
        <authorList>
            <person name="Gilroy R."/>
            <person name="Ravi A."/>
            <person name="Getino M."/>
            <person name="Pursley I."/>
            <person name="Horton D.L."/>
            <person name="Alikhan N.-F."/>
            <person name="Baker D."/>
            <person name="Gharbi K."/>
            <person name="Hall N."/>
            <person name="Watson M."/>
            <person name="Adriaenssens E.M."/>
            <person name="Foster-Nyarko E."/>
            <person name="Jarju S."/>
            <person name="Secka A."/>
            <person name="Antonio M."/>
            <person name="Oren A."/>
            <person name="Chaudhuri R."/>
            <person name="La Ragione R.M."/>
            <person name="Hildebrand F."/>
            <person name="Pallen M.J."/>
        </authorList>
    </citation>
    <scope>NUCLEOTIDE SEQUENCE [LARGE SCALE GENOMIC DNA]</scope>
    <source>
        <strain evidence="5 6">Sa2BVA9</strain>
    </source>
</reference>
<dbReference type="SUPFAM" id="SSF48452">
    <property type="entry name" value="TPR-like"/>
    <property type="match status" value="2"/>
</dbReference>
<dbReference type="PANTHER" id="PTHR45586">
    <property type="entry name" value="TPR REPEAT-CONTAINING PROTEIN PA4667"/>
    <property type="match status" value="1"/>
</dbReference>
<dbReference type="InterPro" id="IPR051012">
    <property type="entry name" value="CellSynth/LPSAsmb/PSIAsmb"/>
</dbReference>
<dbReference type="Proteomes" id="UP000608071">
    <property type="component" value="Unassembled WGS sequence"/>
</dbReference>
<organism evidence="5 6">
    <name type="scientific">Paenibacillus gallinarum</name>
    <dbReference type="NCBI Taxonomy" id="2762232"/>
    <lineage>
        <taxon>Bacteria</taxon>
        <taxon>Bacillati</taxon>
        <taxon>Bacillota</taxon>
        <taxon>Bacilli</taxon>
        <taxon>Bacillales</taxon>
        <taxon>Paenibacillaceae</taxon>
        <taxon>Paenibacillus</taxon>
    </lineage>
</organism>
<evidence type="ECO:0000256" key="3">
    <source>
        <dbReference type="PROSITE-ProRule" id="PRU00339"/>
    </source>
</evidence>
<evidence type="ECO:0000256" key="1">
    <source>
        <dbReference type="ARBA" id="ARBA00022737"/>
    </source>
</evidence>
<feature type="repeat" description="TPR" evidence="3">
    <location>
        <begin position="22"/>
        <end position="55"/>
    </location>
</feature>
<dbReference type="InterPro" id="IPR011990">
    <property type="entry name" value="TPR-like_helical_dom_sf"/>
</dbReference>
<dbReference type="InterPro" id="IPR019734">
    <property type="entry name" value="TPR_rpt"/>
</dbReference>
<dbReference type="PROSITE" id="PS50005">
    <property type="entry name" value="TPR"/>
    <property type="match status" value="2"/>
</dbReference>
<comment type="caution">
    <text evidence="5">The sequence shown here is derived from an EMBL/GenBank/DDBJ whole genome shotgun (WGS) entry which is preliminary data.</text>
</comment>